<evidence type="ECO:0000256" key="2">
    <source>
        <dbReference type="ARBA" id="ARBA00022679"/>
    </source>
</evidence>
<keyword evidence="5 6" id="KW-0067">ATP-binding</keyword>
<evidence type="ECO:0000256" key="6">
    <source>
        <dbReference type="PROSITE-ProRule" id="PRU10141"/>
    </source>
</evidence>
<dbReference type="AlphaFoldDB" id="A0A1Y2D0V3"/>
<keyword evidence="1 7" id="KW-0723">Serine/threonine-protein kinase</keyword>
<protein>
    <submittedName>
        <fullName evidence="9">Pkinase-domain-containing protein</fullName>
    </submittedName>
</protein>
<dbReference type="SUPFAM" id="SSF56112">
    <property type="entry name" value="Protein kinase-like (PK-like)"/>
    <property type="match status" value="1"/>
</dbReference>
<dbReference type="InterPro" id="IPR000719">
    <property type="entry name" value="Prot_kinase_dom"/>
</dbReference>
<dbReference type="GO" id="GO:0005737">
    <property type="term" value="C:cytoplasm"/>
    <property type="evidence" value="ECO:0007669"/>
    <property type="project" value="TreeGrafter"/>
</dbReference>
<keyword evidence="3 6" id="KW-0547">Nucleotide-binding</keyword>
<evidence type="ECO:0000313" key="10">
    <source>
        <dbReference type="Proteomes" id="UP000193920"/>
    </source>
</evidence>
<organism evidence="9 10">
    <name type="scientific">Neocallimastix californiae</name>
    <dbReference type="NCBI Taxonomy" id="1754190"/>
    <lineage>
        <taxon>Eukaryota</taxon>
        <taxon>Fungi</taxon>
        <taxon>Fungi incertae sedis</taxon>
        <taxon>Chytridiomycota</taxon>
        <taxon>Chytridiomycota incertae sedis</taxon>
        <taxon>Neocallimastigomycetes</taxon>
        <taxon>Neocallimastigales</taxon>
        <taxon>Neocallimastigaceae</taxon>
        <taxon>Neocallimastix</taxon>
    </lineage>
</organism>
<evidence type="ECO:0000256" key="3">
    <source>
        <dbReference type="ARBA" id="ARBA00022741"/>
    </source>
</evidence>
<dbReference type="Gene3D" id="1.10.510.10">
    <property type="entry name" value="Transferase(Phosphotransferase) domain 1"/>
    <property type="match status" value="1"/>
</dbReference>
<accession>A0A1Y2D0V3</accession>
<dbReference type="InterPro" id="IPR017441">
    <property type="entry name" value="Protein_kinase_ATP_BS"/>
</dbReference>
<dbReference type="FunFam" id="1.10.510.10:FF:000571">
    <property type="entry name" value="Maternal embryonic leucine zipper kinase"/>
    <property type="match status" value="1"/>
</dbReference>
<dbReference type="InterPro" id="IPR008271">
    <property type="entry name" value="Ser/Thr_kinase_AS"/>
</dbReference>
<dbReference type="InterPro" id="IPR011009">
    <property type="entry name" value="Kinase-like_dom_sf"/>
</dbReference>
<evidence type="ECO:0000256" key="5">
    <source>
        <dbReference type="ARBA" id="ARBA00022840"/>
    </source>
</evidence>
<dbReference type="GO" id="GO:0035556">
    <property type="term" value="P:intracellular signal transduction"/>
    <property type="evidence" value="ECO:0007669"/>
    <property type="project" value="TreeGrafter"/>
</dbReference>
<dbReference type="GO" id="GO:0005524">
    <property type="term" value="F:ATP binding"/>
    <property type="evidence" value="ECO:0007669"/>
    <property type="project" value="UniProtKB-UniRule"/>
</dbReference>
<dbReference type="Proteomes" id="UP000193920">
    <property type="component" value="Unassembled WGS sequence"/>
</dbReference>
<dbReference type="PROSITE" id="PS50011">
    <property type="entry name" value="PROTEIN_KINASE_DOM"/>
    <property type="match status" value="1"/>
</dbReference>
<evidence type="ECO:0000256" key="7">
    <source>
        <dbReference type="RuleBase" id="RU000304"/>
    </source>
</evidence>
<feature type="domain" description="Protein kinase" evidence="8">
    <location>
        <begin position="11"/>
        <end position="270"/>
    </location>
</feature>
<comment type="similarity">
    <text evidence="7">Belongs to the protein kinase superfamily.</text>
</comment>
<sequence>MLSKRKTVGDYTIGKTIGQGAFSKVKIGYNKITKEEVAIKIINKKQLEVKNKKTKENKEIYRKRLQLMMRLDHPNIIKIYQVIESEEETLIVMEYAPGGELIDYILTKKHLNETEARKFFRQIISAIDHCHMANVVHRDLKLENLLLSKEKNILITDFGLGRTFDGSTKDYMTTFCGTPNYAAVELISGIPYIGVKSDIWALGVILYVMMTGKPPFDGRSINALYRRIKRIDYKVPSYFSKDLANLLAKIFVRDPEQRASINDLRDDPWVNYEEVE</sequence>
<dbReference type="SMART" id="SM00220">
    <property type="entry name" value="S_TKc"/>
    <property type="match status" value="1"/>
</dbReference>
<dbReference type="OrthoDB" id="193931at2759"/>
<proteinExistence type="inferred from homology"/>
<dbReference type="PROSITE" id="PS00107">
    <property type="entry name" value="PROTEIN_KINASE_ATP"/>
    <property type="match status" value="1"/>
</dbReference>
<evidence type="ECO:0000259" key="8">
    <source>
        <dbReference type="PROSITE" id="PS50011"/>
    </source>
</evidence>
<dbReference type="EMBL" id="MCOG01000092">
    <property type="protein sequence ID" value="ORY52764.1"/>
    <property type="molecule type" value="Genomic_DNA"/>
</dbReference>
<evidence type="ECO:0000256" key="4">
    <source>
        <dbReference type="ARBA" id="ARBA00022777"/>
    </source>
</evidence>
<dbReference type="STRING" id="1754190.A0A1Y2D0V3"/>
<feature type="binding site" evidence="6">
    <location>
        <position position="40"/>
    </location>
    <ligand>
        <name>ATP</name>
        <dbReference type="ChEBI" id="CHEBI:30616"/>
    </ligand>
</feature>
<keyword evidence="2" id="KW-0808">Transferase</keyword>
<feature type="non-terminal residue" evidence="9">
    <location>
        <position position="276"/>
    </location>
</feature>
<evidence type="ECO:0000256" key="1">
    <source>
        <dbReference type="ARBA" id="ARBA00022527"/>
    </source>
</evidence>
<dbReference type="GO" id="GO:0004674">
    <property type="term" value="F:protein serine/threonine kinase activity"/>
    <property type="evidence" value="ECO:0007669"/>
    <property type="project" value="UniProtKB-KW"/>
</dbReference>
<dbReference type="FunFam" id="3.30.200.20:FF:000003">
    <property type="entry name" value="Non-specific serine/threonine protein kinase"/>
    <property type="match status" value="1"/>
</dbReference>
<comment type="caution">
    <text evidence="9">The sequence shown here is derived from an EMBL/GenBank/DDBJ whole genome shotgun (WGS) entry which is preliminary data.</text>
</comment>
<keyword evidence="10" id="KW-1185">Reference proteome</keyword>
<dbReference type="Pfam" id="PF00069">
    <property type="entry name" value="Pkinase"/>
    <property type="match status" value="1"/>
</dbReference>
<dbReference type="PIRSF" id="PIRSF000654">
    <property type="entry name" value="Integrin-linked_kinase"/>
    <property type="match status" value="1"/>
</dbReference>
<reference evidence="9 10" key="1">
    <citation type="submission" date="2016-08" db="EMBL/GenBank/DDBJ databases">
        <title>A Parts List for Fungal Cellulosomes Revealed by Comparative Genomics.</title>
        <authorList>
            <consortium name="DOE Joint Genome Institute"/>
            <person name="Haitjema C.H."/>
            <person name="Gilmore S.P."/>
            <person name="Henske J.K."/>
            <person name="Solomon K.V."/>
            <person name="De Groot R."/>
            <person name="Kuo A."/>
            <person name="Mondo S.J."/>
            <person name="Salamov A.A."/>
            <person name="Labutti K."/>
            <person name="Zhao Z."/>
            <person name="Chiniquy J."/>
            <person name="Barry K."/>
            <person name="Brewer H.M."/>
            <person name="Purvine S.O."/>
            <person name="Wright A.T."/>
            <person name="Boxma B."/>
            <person name="Van Alen T."/>
            <person name="Hackstein J.H."/>
            <person name="Baker S.E."/>
            <person name="Grigoriev I.V."/>
            <person name="O'Malley M.A."/>
        </authorList>
    </citation>
    <scope>NUCLEOTIDE SEQUENCE [LARGE SCALE GENOMIC DNA]</scope>
    <source>
        <strain evidence="9 10">G1</strain>
    </source>
</reference>
<dbReference type="PROSITE" id="PS00108">
    <property type="entry name" value="PROTEIN_KINASE_ST"/>
    <property type="match status" value="1"/>
</dbReference>
<dbReference type="PANTHER" id="PTHR24346:SF30">
    <property type="entry name" value="MATERNAL EMBRYONIC LEUCINE ZIPPER KINASE"/>
    <property type="match status" value="1"/>
</dbReference>
<evidence type="ECO:0000313" key="9">
    <source>
        <dbReference type="EMBL" id="ORY52764.1"/>
    </source>
</evidence>
<keyword evidence="4 9" id="KW-0418">Kinase</keyword>
<gene>
    <name evidence="9" type="ORF">LY90DRAFT_333495</name>
</gene>
<dbReference type="PANTHER" id="PTHR24346">
    <property type="entry name" value="MAP/MICROTUBULE AFFINITY-REGULATING KINASE"/>
    <property type="match status" value="1"/>
</dbReference>
<dbReference type="CDD" id="cd14003">
    <property type="entry name" value="STKc_AMPK-like"/>
    <property type="match status" value="1"/>
</dbReference>
<name>A0A1Y2D0V3_9FUNG</name>